<organism evidence="2 3">
    <name type="scientific">Uruburuella suis</name>
    <dbReference type="NCBI Taxonomy" id="252130"/>
    <lineage>
        <taxon>Bacteria</taxon>
        <taxon>Pseudomonadati</taxon>
        <taxon>Pseudomonadota</taxon>
        <taxon>Betaproteobacteria</taxon>
        <taxon>Neisseriales</taxon>
        <taxon>Neisseriaceae</taxon>
        <taxon>Uruburuella</taxon>
    </lineage>
</organism>
<dbReference type="RefSeq" id="WP_132954107.1">
    <property type="nucleotide sequence ID" value="NZ_CP091507.1"/>
</dbReference>
<feature type="transmembrane region" description="Helical" evidence="1">
    <location>
        <begin position="26"/>
        <end position="44"/>
    </location>
</feature>
<sequence>MSCIVLREPGIKNAANNWRRVGCLRGGGFAGCIVGSFAGIKCALGGLKNSLASAMLHQSLLSLLFITYWNMQYGAL</sequence>
<reference evidence="2" key="2">
    <citation type="journal article" date="2022" name="Res Sq">
        <title>Evolution of multicellular longitudinally dividing oral cavity symbionts (Neisseriaceae).</title>
        <authorList>
            <person name="Nyongesa S."/>
            <person name="Weber P."/>
            <person name="Bernet E."/>
            <person name="Pullido F."/>
            <person name="Nieckarz M."/>
            <person name="Delaby M."/>
            <person name="Nieves C."/>
            <person name="Viehboeck T."/>
            <person name="Krause N."/>
            <person name="Rivera-Millot A."/>
            <person name="Nakamura A."/>
            <person name="Vischer N."/>
            <person name="VanNieuwenhze M."/>
            <person name="Brun Y."/>
            <person name="Cava F."/>
            <person name="Bulgheresi S."/>
            <person name="Veyrier F."/>
        </authorList>
    </citation>
    <scope>NUCLEOTIDE SEQUENCE</scope>
    <source>
        <strain evidence="2">1258/02</strain>
    </source>
</reference>
<evidence type="ECO:0000313" key="2">
    <source>
        <dbReference type="EMBL" id="UOO80321.1"/>
    </source>
</evidence>
<reference evidence="2" key="1">
    <citation type="submission" date="2021-12" db="EMBL/GenBank/DDBJ databases">
        <authorList>
            <person name="Veyrier F.J."/>
        </authorList>
    </citation>
    <scope>NUCLEOTIDE SEQUENCE</scope>
    <source>
        <strain evidence="2">1258/02</strain>
    </source>
</reference>
<evidence type="ECO:0000256" key="1">
    <source>
        <dbReference type="SAM" id="Phobius"/>
    </source>
</evidence>
<keyword evidence="1" id="KW-1133">Transmembrane helix</keyword>
<protein>
    <submittedName>
        <fullName evidence="2">Uncharacterized protein</fullName>
    </submittedName>
</protein>
<accession>A0AAE9H062</accession>
<dbReference type="AlphaFoldDB" id="A0AAE9H062"/>
<keyword evidence="1" id="KW-0812">Transmembrane</keyword>
<dbReference type="EMBL" id="CP091507">
    <property type="protein sequence ID" value="UOO80321.1"/>
    <property type="molecule type" value="Genomic_DNA"/>
</dbReference>
<dbReference type="KEGG" id="usu:LVJ78_04755"/>
<evidence type="ECO:0000313" key="3">
    <source>
        <dbReference type="Proteomes" id="UP000829756"/>
    </source>
</evidence>
<feature type="transmembrane region" description="Helical" evidence="1">
    <location>
        <begin position="51"/>
        <end position="71"/>
    </location>
</feature>
<dbReference type="Proteomes" id="UP000829756">
    <property type="component" value="Chromosome"/>
</dbReference>
<proteinExistence type="predicted"/>
<keyword evidence="1" id="KW-0472">Membrane</keyword>
<name>A0AAE9H062_9NEIS</name>
<gene>
    <name evidence="2" type="ORF">LVJ78_04755</name>
</gene>